<dbReference type="EMBL" id="OW150024">
    <property type="protein sequence ID" value="CAH2030079.1"/>
    <property type="molecule type" value="Genomic_DNA"/>
</dbReference>
<feature type="domain" description="DSBA-like thioredoxin" evidence="1">
    <location>
        <begin position="3"/>
        <end position="175"/>
    </location>
</feature>
<gene>
    <name evidence="2" type="ORF">GEAMG1_0257</name>
</gene>
<evidence type="ECO:0000313" key="3">
    <source>
        <dbReference type="Proteomes" id="UP001295463"/>
    </source>
</evidence>
<reference evidence="2 3" key="1">
    <citation type="submission" date="2022-03" db="EMBL/GenBank/DDBJ databases">
        <authorList>
            <person name="Koch H."/>
        </authorList>
    </citation>
    <scope>NUCLEOTIDE SEQUENCE [LARGE SCALE GENOMIC DNA]</scope>
    <source>
        <strain evidence="2 3">G1</strain>
    </source>
</reference>
<dbReference type="PANTHER" id="PTHR13887">
    <property type="entry name" value="GLUTATHIONE S-TRANSFERASE KAPPA"/>
    <property type="match status" value="1"/>
</dbReference>
<protein>
    <submittedName>
        <fullName evidence="2">DSBA oxidoreductase</fullName>
    </submittedName>
</protein>
<organism evidence="2 3">
    <name type="scientific">Trichlorobacter ammonificans</name>
    <dbReference type="NCBI Taxonomy" id="2916410"/>
    <lineage>
        <taxon>Bacteria</taxon>
        <taxon>Pseudomonadati</taxon>
        <taxon>Thermodesulfobacteriota</taxon>
        <taxon>Desulfuromonadia</taxon>
        <taxon>Geobacterales</taxon>
        <taxon>Geobacteraceae</taxon>
        <taxon>Trichlorobacter</taxon>
    </lineage>
</organism>
<sequence length="181" mass="20193">MRTDRLVKNYGIRIRWSCFPLHPETPPEGTELTELFAGREAMIRDMQARLLQVAAAEGLPLTTRSRTYNSRLAQELGKLAEKQGRGEQFHQAVYRAYFVDGVNIAQSDELVRIAVSAGLAADEAQKVLAERSYAAAVDADWQRSRDLRITAVPAHLFGDRRLVGFTGYEDFVKLIGNPAAT</sequence>
<dbReference type="PANTHER" id="PTHR13887:SF41">
    <property type="entry name" value="THIOREDOXIN SUPERFAMILY PROTEIN"/>
    <property type="match status" value="1"/>
</dbReference>
<dbReference type="Proteomes" id="UP001295463">
    <property type="component" value="Chromosome"/>
</dbReference>
<dbReference type="InterPro" id="IPR001853">
    <property type="entry name" value="DSBA-like_thioredoxin_dom"/>
</dbReference>
<accession>A0ABN8HG30</accession>
<dbReference type="Gene3D" id="3.40.30.10">
    <property type="entry name" value="Glutaredoxin"/>
    <property type="match status" value="1"/>
</dbReference>
<keyword evidence="3" id="KW-1185">Reference proteome</keyword>
<dbReference type="Pfam" id="PF01323">
    <property type="entry name" value="DSBA"/>
    <property type="match status" value="1"/>
</dbReference>
<dbReference type="InterPro" id="IPR036249">
    <property type="entry name" value="Thioredoxin-like_sf"/>
</dbReference>
<evidence type="ECO:0000313" key="2">
    <source>
        <dbReference type="EMBL" id="CAH2030079.1"/>
    </source>
</evidence>
<name>A0ABN8HG30_9BACT</name>
<evidence type="ECO:0000259" key="1">
    <source>
        <dbReference type="Pfam" id="PF01323"/>
    </source>
</evidence>
<proteinExistence type="predicted"/>
<dbReference type="SUPFAM" id="SSF52833">
    <property type="entry name" value="Thioredoxin-like"/>
    <property type="match status" value="1"/>
</dbReference>